<comment type="similarity">
    <text evidence="2 3">Belongs to the band 7/mec-2 family. HflK subfamily.</text>
</comment>
<dbReference type="Gene3D" id="3.30.479.30">
    <property type="entry name" value="Band 7 domain"/>
    <property type="match status" value="1"/>
</dbReference>
<evidence type="ECO:0000256" key="1">
    <source>
        <dbReference type="ARBA" id="ARBA00004167"/>
    </source>
</evidence>
<dbReference type="InterPro" id="IPR036013">
    <property type="entry name" value="Band_7/SPFH_dom_sf"/>
</dbReference>
<evidence type="ECO:0000259" key="5">
    <source>
        <dbReference type="SMART" id="SM00244"/>
    </source>
</evidence>
<keyword evidence="6" id="KW-0378">Hydrolase</keyword>
<feature type="region of interest" description="Disordered" evidence="4">
    <location>
        <begin position="91"/>
        <end position="111"/>
    </location>
</feature>
<proteinExistence type="inferred from homology"/>
<organism evidence="6 7">
    <name type="scientific">Aquisphaera giovannonii</name>
    <dbReference type="NCBI Taxonomy" id="406548"/>
    <lineage>
        <taxon>Bacteria</taxon>
        <taxon>Pseudomonadati</taxon>
        <taxon>Planctomycetota</taxon>
        <taxon>Planctomycetia</taxon>
        <taxon>Isosphaerales</taxon>
        <taxon>Isosphaeraceae</taxon>
        <taxon>Aquisphaera</taxon>
    </lineage>
</organism>
<dbReference type="GO" id="GO:0016020">
    <property type="term" value="C:membrane"/>
    <property type="evidence" value="ECO:0007669"/>
    <property type="project" value="UniProtKB-SubCell"/>
</dbReference>
<reference evidence="6 7" key="1">
    <citation type="submission" date="2019-08" db="EMBL/GenBank/DDBJ databases">
        <title>Deep-cultivation of Planctomycetes and their phenomic and genomic characterization uncovers novel biology.</title>
        <authorList>
            <person name="Wiegand S."/>
            <person name="Jogler M."/>
            <person name="Boedeker C."/>
            <person name="Pinto D."/>
            <person name="Vollmers J."/>
            <person name="Rivas-Marin E."/>
            <person name="Kohn T."/>
            <person name="Peeters S.H."/>
            <person name="Heuer A."/>
            <person name="Rast P."/>
            <person name="Oberbeckmann S."/>
            <person name="Bunk B."/>
            <person name="Jeske O."/>
            <person name="Meyerdierks A."/>
            <person name="Storesund J.E."/>
            <person name="Kallscheuer N."/>
            <person name="Luecker S."/>
            <person name="Lage O.M."/>
            <person name="Pohl T."/>
            <person name="Merkel B.J."/>
            <person name="Hornburger P."/>
            <person name="Mueller R.-W."/>
            <person name="Bruemmer F."/>
            <person name="Labrenz M."/>
            <person name="Spormann A.M."/>
            <person name="Op den Camp H."/>
            <person name="Overmann J."/>
            <person name="Amann R."/>
            <person name="Jetten M.S.M."/>
            <person name="Mascher T."/>
            <person name="Medema M.H."/>
            <person name="Devos D.P."/>
            <person name="Kaster A.-K."/>
            <person name="Ovreas L."/>
            <person name="Rohde M."/>
            <person name="Galperin M.Y."/>
            <person name="Jogler C."/>
        </authorList>
    </citation>
    <scope>NUCLEOTIDE SEQUENCE [LARGE SCALE GENOMIC DNA]</scope>
    <source>
        <strain evidence="6 7">OJF2</strain>
    </source>
</reference>
<dbReference type="PANTHER" id="PTHR42911">
    <property type="entry name" value="MODULATOR OF FTSH PROTEASE HFLC"/>
    <property type="match status" value="1"/>
</dbReference>
<accession>A0A5B9WBG7</accession>
<comment type="subcellular location">
    <subcellularLocation>
        <location evidence="1">Membrane</location>
        <topology evidence="1">Single-pass membrane protein</topology>
    </subcellularLocation>
</comment>
<evidence type="ECO:0000313" key="7">
    <source>
        <dbReference type="Proteomes" id="UP000324233"/>
    </source>
</evidence>
<keyword evidence="3" id="KW-1133">Transmembrane helix</keyword>
<dbReference type="Pfam" id="PF01145">
    <property type="entry name" value="Band_7"/>
    <property type="match status" value="1"/>
</dbReference>
<dbReference type="InterPro" id="IPR001107">
    <property type="entry name" value="Band_7"/>
</dbReference>
<dbReference type="InterPro" id="IPR010201">
    <property type="entry name" value="HflK"/>
</dbReference>
<dbReference type="CDD" id="cd03404">
    <property type="entry name" value="SPFH_HflK"/>
    <property type="match status" value="1"/>
</dbReference>
<dbReference type="KEGG" id="agv:OJF2_65420"/>
<dbReference type="AlphaFoldDB" id="A0A5B9WBG7"/>
<comment type="subunit">
    <text evidence="3">HflC and HflK may interact to form a multimeric complex.</text>
</comment>
<dbReference type="PANTHER" id="PTHR42911:SF2">
    <property type="entry name" value="PROHIBITIN FAMILY PROTEIN"/>
    <property type="match status" value="1"/>
</dbReference>
<dbReference type="Proteomes" id="UP000324233">
    <property type="component" value="Chromosome"/>
</dbReference>
<keyword evidence="3" id="KW-0812">Transmembrane</keyword>
<evidence type="ECO:0000256" key="4">
    <source>
        <dbReference type="SAM" id="MobiDB-lite"/>
    </source>
</evidence>
<evidence type="ECO:0000256" key="3">
    <source>
        <dbReference type="RuleBase" id="RU364113"/>
    </source>
</evidence>
<comment type="function">
    <text evidence="3">HflC and HflK could encode or regulate a protease.</text>
</comment>
<sequence length="345" mass="38730">MESFDDYVRRMRGRRGPSEPWQKLLVYIPWGIGLLLILGLLFDGSYTVAPHEQAVVLRFGRYRATVAPGLHVKLPVIDQVMKVSVEEHGLRLPLGSPSSGENAPGSVEGSRPLEEETLMLTGDLNTASVEWTIAWRVTEPSDYLFRFPRDVGDEGANAFASELITFVARTVMNRLVGDYSFDEVIGPKRSDIANEARAGMQHILDEYRCGITVTALQMQRVVPPDLVKPAFDRVNASIQEKQKLENEAEAQRNKLLPEAKAARDKLIREAEGYASRRRAESQGEIEALLAKHRAYQRAPELTRQRLYLEAMQDLLIGIKDKTIIDGDLKQLLPLLNLNTKGGRDQ</sequence>
<dbReference type="SMART" id="SM00244">
    <property type="entry name" value="PHB"/>
    <property type="match status" value="1"/>
</dbReference>
<keyword evidence="7" id="KW-1185">Reference proteome</keyword>
<dbReference type="NCBIfam" id="TIGR01933">
    <property type="entry name" value="hflK"/>
    <property type="match status" value="1"/>
</dbReference>
<dbReference type="GO" id="GO:0008233">
    <property type="term" value="F:peptidase activity"/>
    <property type="evidence" value="ECO:0007669"/>
    <property type="project" value="UniProtKB-KW"/>
</dbReference>
<dbReference type="GO" id="GO:0006508">
    <property type="term" value="P:proteolysis"/>
    <property type="evidence" value="ECO:0007669"/>
    <property type="project" value="UniProtKB-KW"/>
</dbReference>
<feature type="domain" description="Band 7" evidence="5">
    <location>
        <begin position="43"/>
        <end position="235"/>
    </location>
</feature>
<dbReference type="EMBL" id="CP042997">
    <property type="protein sequence ID" value="QEH37946.1"/>
    <property type="molecule type" value="Genomic_DNA"/>
</dbReference>
<feature type="transmembrane region" description="Helical" evidence="3">
    <location>
        <begin position="21"/>
        <end position="42"/>
    </location>
</feature>
<evidence type="ECO:0000256" key="2">
    <source>
        <dbReference type="ARBA" id="ARBA00006971"/>
    </source>
</evidence>
<dbReference type="RefSeq" id="WP_168222165.1">
    <property type="nucleotide sequence ID" value="NZ_CP042997.1"/>
</dbReference>
<keyword evidence="6" id="KW-0645">Protease</keyword>
<name>A0A5B9WBG7_9BACT</name>
<keyword evidence="3" id="KW-0472">Membrane</keyword>
<protein>
    <recommendedName>
        <fullName evidence="3">Protein HflK</fullName>
    </recommendedName>
</protein>
<dbReference type="SUPFAM" id="SSF117892">
    <property type="entry name" value="Band 7/SPFH domain"/>
    <property type="match status" value="1"/>
</dbReference>
<gene>
    <name evidence="6" type="primary">hflK_3</name>
    <name evidence="6" type="ORF">OJF2_65420</name>
</gene>
<evidence type="ECO:0000313" key="6">
    <source>
        <dbReference type="EMBL" id="QEH37946.1"/>
    </source>
</evidence>